<evidence type="ECO:0000313" key="6">
    <source>
        <dbReference type="EMBL" id="TDQ08272.1"/>
    </source>
</evidence>
<dbReference type="AlphaFoldDB" id="A0A4R6SVX8"/>
<feature type="domain" description="RNA polymerase sigma factor 70 region 4 type 2" evidence="5">
    <location>
        <begin position="124"/>
        <end position="175"/>
    </location>
</feature>
<keyword evidence="3" id="KW-0731">Sigma factor</keyword>
<name>A0A4R6SVX8_9SPHI</name>
<dbReference type="InterPro" id="IPR013249">
    <property type="entry name" value="RNA_pol_sigma70_r4_t2"/>
</dbReference>
<dbReference type="Gene3D" id="1.10.10.10">
    <property type="entry name" value="Winged helix-like DNA-binding domain superfamily/Winged helix DNA-binding domain"/>
    <property type="match status" value="1"/>
</dbReference>
<dbReference type="NCBIfam" id="TIGR02985">
    <property type="entry name" value="Sig70_bacteroi1"/>
    <property type="match status" value="1"/>
</dbReference>
<dbReference type="GO" id="GO:0016987">
    <property type="term" value="F:sigma factor activity"/>
    <property type="evidence" value="ECO:0007669"/>
    <property type="project" value="UniProtKB-KW"/>
</dbReference>
<evidence type="ECO:0000256" key="2">
    <source>
        <dbReference type="ARBA" id="ARBA00023015"/>
    </source>
</evidence>
<dbReference type="SUPFAM" id="SSF88946">
    <property type="entry name" value="Sigma2 domain of RNA polymerase sigma factors"/>
    <property type="match status" value="1"/>
</dbReference>
<dbReference type="InterPro" id="IPR014327">
    <property type="entry name" value="RNA_pol_sigma70_bacteroid"/>
</dbReference>
<accession>A0A4R6SVX8</accession>
<dbReference type="GO" id="GO:0003677">
    <property type="term" value="F:DNA binding"/>
    <property type="evidence" value="ECO:0007669"/>
    <property type="project" value="InterPro"/>
</dbReference>
<dbReference type="Pfam" id="PF08281">
    <property type="entry name" value="Sigma70_r4_2"/>
    <property type="match status" value="1"/>
</dbReference>
<dbReference type="PANTHER" id="PTHR43133">
    <property type="entry name" value="RNA POLYMERASE ECF-TYPE SIGMA FACTO"/>
    <property type="match status" value="1"/>
</dbReference>
<evidence type="ECO:0000256" key="3">
    <source>
        <dbReference type="ARBA" id="ARBA00023082"/>
    </source>
</evidence>
<dbReference type="Proteomes" id="UP000295620">
    <property type="component" value="Unassembled WGS sequence"/>
</dbReference>
<dbReference type="SUPFAM" id="SSF88659">
    <property type="entry name" value="Sigma3 and sigma4 domains of RNA polymerase sigma factors"/>
    <property type="match status" value="1"/>
</dbReference>
<keyword evidence="2" id="KW-0805">Transcription regulation</keyword>
<evidence type="ECO:0000313" key="7">
    <source>
        <dbReference type="Proteomes" id="UP000295620"/>
    </source>
</evidence>
<dbReference type="RefSeq" id="WP_133576661.1">
    <property type="nucleotide sequence ID" value="NZ_SNYC01000005.1"/>
</dbReference>
<dbReference type="CDD" id="cd06171">
    <property type="entry name" value="Sigma70_r4"/>
    <property type="match status" value="1"/>
</dbReference>
<keyword evidence="7" id="KW-1185">Reference proteome</keyword>
<dbReference type="EMBL" id="SNYC01000005">
    <property type="protein sequence ID" value="TDQ08272.1"/>
    <property type="molecule type" value="Genomic_DNA"/>
</dbReference>
<dbReference type="PANTHER" id="PTHR43133:SF46">
    <property type="entry name" value="RNA POLYMERASE SIGMA-70 FACTOR ECF SUBFAMILY"/>
    <property type="match status" value="1"/>
</dbReference>
<comment type="caution">
    <text evidence="6">The sequence shown here is derived from an EMBL/GenBank/DDBJ whole genome shotgun (WGS) entry which is preliminary data.</text>
</comment>
<dbReference type="Gene3D" id="1.10.1740.10">
    <property type="match status" value="1"/>
</dbReference>
<dbReference type="GO" id="GO:0006352">
    <property type="term" value="P:DNA-templated transcription initiation"/>
    <property type="evidence" value="ECO:0007669"/>
    <property type="project" value="InterPro"/>
</dbReference>
<dbReference type="InterPro" id="IPR013325">
    <property type="entry name" value="RNA_pol_sigma_r2"/>
</dbReference>
<dbReference type="InterPro" id="IPR039425">
    <property type="entry name" value="RNA_pol_sigma-70-like"/>
</dbReference>
<proteinExistence type="inferred from homology"/>
<sequence length="191" mass="22157">MNLAALSDTELIEKVKSSHAPAFEEIFKRYWEPLYLFALKKLKDEDDAKDVVQDVFINFWIRSSSLVINETLEKYLFSSVRYELLHKISNAIKKEQKIKHYTEVVMPDFTASLDPVQQKELLAAIELQIDLLPDRLKQIYLLSKDDNLSIKEIANRLNISEQTVKNQLSTALKKLRVGLKEAFIVILFSNL</sequence>
<dbReference type="NCBIfam" id="TIGR02937">
    <property type="entry name" value="sigma70-ECF"/>
    <property type="match status" value="1"/>
</dbReference>
<dbReference type="OrthoDB" id="659948at2"/>
<gene>
    <name evidence="6" type="ORF">ATK78_2780</name>
</gene>
<evidence type="ECO:0000256" key="1">
    <source>
        <dbReference type="ARBA" id="ARBA00010641"/>
    </source>
</evidence>
<dbReference type="InterPro" id="IPR014284">
    <property type="entry name" value="RNA_pol_sigma-70_dom"/>
</dbReference>
<evidence type="ECO:0000256" key="4">
    <source>
        <dbReference type="ARBA" id="ARBA00023163"/>
    </source>
</evidence>
<dbReference type="InterPro" id="IPR036388">
    <property type="entry name" value="WH-like_DNA-bd_sf"/>
</dbReference>
<evidence type="ECO:0000259" key="5">
    <source>
        <dbReference type="Pfam" id="PF08281"/>
    </source>
</evidence>
<organism evidence="6 7">
    <name type="scientific">Pedobacter metabolipauper</name>
    <dbReference type="NCBI Taxonomy" id="425513"/>
    <lineage>
        <taxon>Bacteria</taxon>
        <taxon>Pseudomonadati</taxon>
        <taxon>Bacteroidota</taxon>
        <taxon>Sphingobacteriia</taxon>
        <taxon>Sphingobacteriales</taxon>
        <taxon>Sphingobacteriaceae</taxon>
        <taxon>Pedobacter</taxon>
    </lineage>
</organism>
<comment type="similarity">
    <text evidence="1">Belongs to the sigma-70 factor family. ECF subfamily.</text>
</comment>
<dbReference type="InterPro" id="IPR013324">
    <property type="entry name" value="RNA_pol_sigma_r3/r4-like"/>
</dbReference>
<protein>
    <submittedName>
        <fullName evidence="6">RNA polymerase sigma-70 factor (ECF subfamily)</fullName>
    </submittedName>
</protein>
<keyword evidence="4" id="KW-0804">Transcription</keyword>
<reference evidence="6 7" key="1">
    <citation type="submission" date="2019-03" db="EMBL/GenBank/DDBJ databases">
        <title>Genomic Encyclopedia of Archaeal and Bacterial Type Strains, Phase II (KMG-II): from individual species to whole genera.</title>
        <authorList>
            <person name="Goeker M."/>
        </authorList>
    </citation>
    <scope>NUCLEOTIDE SEQUENCE [LARGE SCALE GENOMIC DNA]</scope>
    <source>
        <strain evidence="6 7">DSM 19035</strain>
    </source>
</reference>